<dbReference type="PANTHER" id="PTHR46746:SF9">
    <property type="entry name" value="CD209 ANTIGEN-LIKE PROTEIN C-LIKE"/>
    <property type="match status" value="1"/>
</dbReference>
<dbReference type="GeneTree" id="ENSGT01030000234575"/>
<keyword evidence="1" id="KW-0430">Lectin</keyword>
<feature type="domain" description="C-type lectin" evidence="4">
    <location>
        <begin position="190"/>
        <end position="322"/>
    </location>
</feature>
<reference evidence="6" key="1">
    <citation type="journal article" date="2014" name="PLoS ONE">
        <title>The genome and linkage map of the northern pike (Esox lucius): conserved synteny revealed between the salmonid sister group and the Neoteleostei.</title>
        <authorList>
            <person name="Rondeau E.B."/>
            <person name="Minkley D.R."/>
            <person name="Leong J.S."/>
            <person name="Messmer A.M."/>
            <person name="Jantzen J.R."/>
            <person name="von Schalburg K.R."/>
            <person name="Lemon C."/>
            <person name="Bird N.H."/>
            <person name="Koop B.F."/>
        </authorList>
    </citation>
    <scope>NUCLEOTIDE SEQUENCE</scope>
</reference>
<dbReference type="RefSeq" id="XP_012988495.3">
    <property type="nucleotide sequence ID" value="XM_013133041.4"/>
</dbReference>
<accession>A0A3P8XK81</accession>
<dbReference type="SUPFAM" id="SSF56436">
    <property type="entry name" value="C-type lectin-like"/>
    <property type="match status" value="1"/>
</dbReference>
<keyword evidence="6" id="KW-1185">Reference proteome</keyword>
<dbReference type="InterPro" id="IPR033989">
    <property type="entry name" value="CD209-like_CTLD"/>
</dbReference>
<organism evidence="5 6">
    <name type="scientific">Esox lucius</name>
    <name type="common">Northern pike</name>
    <dbReference type="NCBI Taxonomy" id="8010"/>
    <lineage>
        <taxon>Eukaryota</taxon>
        <taxon>Metazoa</taxon>
        <taxon>Chordata</taxon>
        <taxon>Craniata</taxon>
        <taxon>Vertebrata</taxon>
        <taxon>Euteleostomi</taxon>
        <taxon>Actinopterygii</taxon>
        <taxon>Neopterygii</taxon>
        <taxon>Teleostei</taxon>
        <taxon>Protacanthopterygii</taxon>
        <taxon>Esociformes</taxon>
        <taxon>Esocidae</taxon>
        <taxon>Esox</taxon>
    </lineage>
</organism>
<keyword evidence="3" id="KW-0472">Membrane</keyword>
<reference evidence="5" key="3">
    <citation type="submission" date="2025-08" db="UniProtKB">
        <authorList>
            <consortium name="Ensembl"/>
        </authorList>
    </citation>
    <scope>IDENTIFICATION</scope>
</reference>
<dbReference type="Ensembl" id="ENSELUT00000011479.3">
    <property type="protein sequence ID" value="ENSELUP00000004950.3"/>
    <property type="gene ID" value="ENSELUG00000038470.1"/>
</dbReference>
<dbReference type="InterPro" id="IPR016186">
    <property type="entry name" value="C-type_lectin-like/link_sf"/>
</dbReference>
<reference evidence="5" key="4">
    <citation type="submission" date="2025-09" db="UniProtKB">
        <authorList>
            <consortium name="Ensembl"/>
        </authorList>
    </citation>
    <scope>IDENTIFICATION</scope>
</reference>
<evidence type="ECO:0000256" key="1">
    <source>
        <dbReference type="ARBA" id="ARBA00022734"/>
    </source>
</evidence>
<dbReference type="RefSeq" id="XP_019898785.2">
    <property type="nucleotide sequence ID" value="XM_020043226.3"/>
</dbReference>
<dbReference type="KEGG" id="els:105008205"/>
<dbReference type="InParanoid" id="A0A3P8XK81"/>
<keyword evidence="3" id="KW-1133">Transmembrane helix</keyword>
<dbReference type="Bgee" id="ENSELUG00000006096">
    <property type="expression patterns" value="Expressed in spleen and 12 other cell types or tissues"/>
</dbReference>
<protein>
    <recommendedName>
        <fullName evidence="4">C-type lectin domain-containing protein</fullName>
    </recommendedName>
</protein>
<evidence type="ECO:0000256" key="3">
    <source>
        <dbReference type="SAM" id="Phobius"/>
    </source>
</evidence>
<keyword evidence="2" id="KW-1015">Disulfide bond</keyword>
<evidence type="ECO:0000259" key="4">
    <source>
        <dbReference type="PROSITE" id="PS50041"/>
    </source>
</evidence>
<dbReference type="InterPro" id="IPR016187">
    <property type="entry name" value="CTDL_fold"/>
</dbReference>
<dbReference type="Proteomes" id="UP000265140">
    <property type="component" value="Chromosome 24"/>
</dbReference>
<dbReference type="GeneID" id="105008205"/>
<evidence type="ECO:0000256" key="2">
    <source>
        <dbReference type="ARBA" id="ARBA00023157"/>
    </source>
</evidence>
<dbReference type="CDD" id="cd03590">
    <property type="entry name" value="CLECT_DC-SIGN_like"/>
    <property type="match status" value="1"/>
</dbReference>
<name>A0A3P8XK81_ESOLU</name>
<feature type="transmembrane region" description="Helical" evidence="3">
    <location>
        <begin position="102"/>
        <end position="127"/>
    </location>
</feature>
<dbReference type="SMART" id="SM00034">
    <property type="entry name" value="CLECT"/>
    <property type="match status" value="1"/>
</dbReference>
<keyword evidence="3" id="KW-0812">Transmembrane</keyword>
<dbReference type="PANTHER" id="PTHR46746">
    <property type="entry name" value="KILLER CELL LECTIN-LIKE RECEPTOR SUBFAMILY F MEMBER 2"/>
    <property type="match status" value="1"/>
</dbReference>
<dbReference type="InterPro" id="IPR051379">
    <property type="entry name" value="C-type_Lectin_Receptor_IMM"/>
</dbReference>
<sequence length="328" mass="36948">MYRLMGGMTNSKLKGPCCLRKFGLETAKMSGDIIYSNVKFHKHRKQDDMGKAETKCEEDVTYSEVRTGGAVNVQRESKCGSGDPSTPVGSKVVTPERRSQRVVLVTLVCLCVVLLVLSITLGVLYAYNLIDRQAEKARSEDLFAQMKDNLTAQKDLLSSEIQNYIRNLTKVNKLLADTTANLCSSGWGFYSGSCYNFSEDKLTWEQSQYACIHEGGHLVIIESEQEQDFIRMKVGKNNDKNGYWIGMTDMKKEGVWVWMDNTPLNKSISYWDLNNGTSNSGRPEPNNWPPREDCAQIGRHCSVQISCWFDLGCTIPSKRICESRAAKQ</sequence>
<dbReference type="GO" id="GO:0030246">
    <property type="term" value="F:carbohydrate binding"/>
    <property type="evidence" value="ECO:0007669"/>
    <property type="project" value="UniProtKB-KW"/>
</dbReference>
<dbReference type="PROSITE" id="PS50041">
    <property type="entry name" value="C_TYPE_LECTIN_2"/>
    <property type="match status" value="1"/>
</dbReference>
<reference evidence="5" key="2">
    <citation type="submission" date="2020-02" db="EMBL/GenBank/DDBJ databases">
        <title>Esox lucius (northern pike) genome, fEsoLuc1, primary haplotype.</title>
        <authorList>
            <person name="Myers G."/>
            <person name="Karagic N."/>
            <person name="Meyer A."/>
            <person name="Pippel M."/>
            <person name="Reichard M."/>
            <person name="Winkler S."/>
            <person name="Tracey A."/>
            <person name="Sims Y."/>
            <person name="Howe K."/>
            <person name="Rhie A."/>
            <person name="Formenti G."/>
            <person name="Durbin R."/>
            <person name="Fedrigo O."/>
            <person name="Jarvis E.D."/>
        </authorList>
    </citation>
    <scope>NUCLEOTIDE SEQUENCE [LARGE SCALE GENOMIC DNA]</scope>
</reference>
<evidence type="ECO:0000313" key="5">
    <source>
        <dbReference type="Ensembl" id="ENSELUP00000004950.3"/>
    </source>
</evidence>
<dbReference type="Gene3D" id="3.10.100.10">
    <property type="entry name" value="Mannose-Binding Protein A, subunit A"/>
    <property type="match status" value="1"/>
</dbReference>
<dbReference type="AlphaFoldDB" id="A0A3P8XK81"/>
<proteinExistence type="predicted"/>
<dbReference type="Pfam" id="PF00059">
    <property type="entry name" value="Lectin_C"/>
    <property type="match status" value="1"/>
</dbReference>
<evidence type="ECO:0000313" key="6">
    <source>
        <dbReference type="Proteomes" id="UP000265140"/>
    </source>
</evidence>
<dbReference type="InterPro" id="IPR001304">
    <property type="entry name" value="C-type_lectin-like"/>
</dbReference>